<dbReference type="InterPro" id="IPR014721">
    <property type="entry name" value="Ribsml_uS5_D2-typ_fold_subgr"/>
</dbReference>
<evidence type="ECO:0000256" key="1">
    <source>
        <dbReference type="ARBA" id="ARBA00002663"/>
    </source>
</evidence>
<proteinExistence type="inferred from homology"/>
<name>A0ABT8RPP7_9FLAO</name>
<keyword evidence="2 7" id="KW-0819">tRNA processing</keyword>
<dbReference type="PANTHER" id="PTHR33992:SF1">
    <property type="entry name" value="RIBONUCLEASE P PROTEIN COMPONENT"/>
    <property type="match status" value="1"/>
</dbReference>
<comment type="similarity">
    <text evidence="7">Belongs to the RnpA family.</text>
</comment>
<dbReference type="Gene3D" id="3.30.230.10">
    <property type="match status" value="1"/>
</dbReference>
<evidence type="ECO:0000256" key="2">
    <source>
        <dbReference type="ARBA" id="ARBA00022694"/>
    </source>
</evidence>
<dbReference type="Pfam" id="PF00825">
    <property type="entry name" value="Ribonuclease_P"/>
    <property type="match status" value="1"/>
</dbReference>
<keyword evidence="10" id="KW-1185">Reference proteome</keyword>
<organism evidence="9 10">
    <name type="scientific">Maribacter confluentis</name>
    <dbReference type="NCBI Taxonomy" id="1656093"/>
    <lineage>
        <taxon>Bacteria</taxon>
        <taxon>Pseudomonadati</taxon>
        <taxon>Bacteroidota</taxon>
        <taxon>Flavobacteriia</taxon>
        <taxon>Flavobacteriales</taxon>
        <taxon>Flavobacteriaceae</taxon>
        <taxon>Maribacter</taxon>
    </lineage>
</organism>
<dbReference type="PROSITE" id="PS00648">
    <property type="entry name" value="RIBONUCLEASE_P"/>
    <property type="match status" value="1"/>
</dbReference>
<evidence type="ECO:0000256" key="4">
    <source>
        <dbReference type="ARBA" id="ARBA00022759"/>
    </source>
</evidence>
<evidence type="ECO:0000313" key="9">
    <source>
        <dbReference type="EMBL" id="MDO1512888.1"/>
    </source>
</evidence>
<dbReference type="InterPro" id="IPR000100">
    <property type="entry name" value="RNase_P"/>
</dbReference>
<sequence length="127" mass="14834">MDQTFGKKEKLKSKVLITKLFDEGKGISSFPLKLIYLPVTNHSVSFKTGVTVSKRNFKSAVDRNRIKRLLREAYRRNKALVFNNTDGNYAFLFLYLGKEMPSFEQLDHKMKLVLNKFKLQINEKNTQ</sequence>
<dbReference type="RefSeq" id="WP_304435881.1">
    <property type="nucleotide sequence ID" value="NZ_JAUKUC010000001.1"/>
</dbReference>
<dbReference type="EC" id="3.1.26.5" evidence="7 8"/>
<dbReference type="SUPFAM" id="SSF54211">
    <property type="entry name" value="Ribosomal protein S5 domain 2-like"/>
    <property type="match status" value="1"/>
</dbReference>
<dbReference type="InterPro" id="IPR020539">
    <property type="entry name" value="RNase_P_CS"/>
</dbReference>
<keyword evidence="5 7" id="KW-0378">Hydrolase</keyword>
<reference evidence="9" key="1">
    <citation type="journal article" date="2014" name="Int. J. Syst. Evol. Microbiol.">
        <title>Complete genome of a new Firmicutes species belonging to the dominant human colonic microbiota ('Ruminococcus bicirculans') reveals two chromosomes and a selective capacity to utilize plant glucans.</title>
        <authorList>
            <consortium name="NISC Comparative Sequencing Program"/>
            <person name="Wegmann U."/>
            <person name="Louis P."/>
            <person name="Goesmann A."/>
            <person name="Henrissat B."/>
            <person name="Duncan S.H."/>
            <person name="Flint H.J."/>
        </authorList>
    </citation>
    <scope>NUCLEOTIDE SEQUENCE</scope>
    <source>
        <strain evidence="9">CECT 8869</strain>
    </source>
</reference>
<comment type="caution">
    <text evidence="9">The sequence shown here is derived from an EMBL/GenBank/DDBJ whole genome shotgun (WGS) entry which is preliminary data.</text>
</comment>
<dbReference type="InterPro" id="IPR020568">
    <property type="entry name" value="Ribosomal_Su5_D2-typ_SF"/>
</dbReference>
<comment type="catalytic activity">
    <reaction evidence="7">
        <text>Endonucleolytic cleavage of RNA, removing 5'-extranucleotides from tRNA precursor.</text>
        <dbReference type="EC" id="3.1.26.5"/>
    </reaction>
</comment>
<dbReference type="HAMAP" id="MF_00227">
    <property type="entry name" value="RNase_P"/>
    <property type="match status" value="1"/>
</dbReference>
<comment type="function">
    <text evidence="1 7">RNaseP catalyzes the removal of the 5'-leader sequence from pre-tRNA to produce the mature 5'-terminus. It can also cleave other RNA substrates such as 4.5S RNA. The protein component plays an auxiliary but essential role in vivo by binding to the 5'-leader sequence and broadening the substrate specificity of the ribozyme.</text>
</comment>
<evidence type="ECO:0000256" key="7">
    <source>
        <dbReference type="HAMAP-Rule" id="MF_00227"/>
    </source>
</evidence>
<evidence type="ECO:0000256" key="6">
    <source>
        <dbReference type="ARBA" id="ARBA00022884"/>
    </source>
</evidence>
<dbReference type="EMBL" id="JAUKUC010000001">
    <property type="protein sequence ID" value="MDO1512888.1"/>
    <property type="molecule type" value="Genomic_DNA"/>
</dbReference>
<keyword evidence="6 7" id="KW-0694">RNA-binding</keyword>
<evidence type="ECO:0000256" key="3">
    <source>
        <dbReference type="ARBA" id="ARBA00022722"/>
    </source>
</evidence>
<evidence type="ECO:0000256" key="5">
    <source>
        <dbReference type="ARBA" id="ARBA00022801"/>
    </source>
</evidence>
<evidence type="ECO:0000256" key="8">
    <source>
        <dbReference type="NCBIfam" id="TIGR00188"/>
    </source>
</evidence>
<keyword evidence="4 7" id="KW-0255">Endonuclease</keyword>
<dbReference type="GO" id="GO:0004526">
    <property type="term" value="F:ribonuclease P activity"/>
    <property type="evidence" value="ECO:0007669"/>
    <property type="project" value="UniProtKB-EC"/>
</dbReference>
<gene>
    <name evidence="7 9" type="primary">rnpA</name>
    <name evidence="9" type="ORF">Q2T41_09500</name>
</gene>
<evidence type="ECO:0000313" key="10">
    <source>
        <dbReference type="Proteomes" id="UP001168579"/>
    </source>
</evidence>
<protein>
    <recommendedName>
        <fullName evidence="7 8">Ribonuclease P protein component</fullName>
        <shortName evidence="7">RNase P protein</shortName>
        <shortName evidence="7">RNaseP protein</shortName>
        <ecNumber evidence="7 8">3.1.26.5</ecNumber>
    </recommendedName>
    <alternativeName>
        <fullName evidence="7">Protein C5</fullName>
    </alternativeName>
</protein>
<reference evidence="9" key="2">
    <citation type="submission" date="2023-06" db="EMBL/GenBank/DDBJ databases">
        <authorList>
            <person name="Lucena T."/>
            <person name="Sun Q."/>
        </authorList>
    </citation>
    <scope>NUCLEOTIDE SEQUENCE</scope>
    <source>
        <strain evidence="9">CECT 8869</strain>
    </source>
</reference>
<dbReference type="PANTHER" id="PTHR33992">
    <property type="entry name" value="RIBONUCLEASE P PROTEIN COMPONENT"/>
    <property type="match status" value="1"/>
</dbReference>
<keyword evidence="3 7" id="KW-0540">Nuclease</keyword>
<dbReference type="Proteomes" id="UP001168579">
    <property type="component" value="Unassembled WGS sequence"/>
</dbReference>
<accession>A0ABT8RPP7</accession>
<comment type="subunit">
    <text evidence="7">Consists of a catalytic RNA component (M1 or rnpB) and a protein subunit.</text>
</comment>
<dbReference type="NCBIfam" id="TIGR00188">
    <property type="entry name" value="rnpA"/>
    <property type="match status" value="1"/>
</dbReference>